<dbReference type="Pfam" id="PF06568">
    <property type="entry name" value="YjiS-like"/>
    <property type="match status" value="1"/>
</dbReference>
<dbReference type="InterPro" id="IPR009506">
    <property type="entry name" value="YjiS-like"/>
</dbReference>
<accession>A0ABS5IFL3</accession>
<evidence type="ECO:0000259" key="1">
    <source>
        <dbReference type="Pfam" id="PF06568"/>
    </source>
</evidence>
<dbReference type="EMBL" id="JAGTUF010000019">
    <property type="protein sequence ID" value="MBR9973214.1"/>
    <property type="molecule type" value="Genomic_DNA"/>
</dbReference>
<keyword evidence="3" id="KW-1185">Reference proteome</keyword>
<reference evidence="2 3" key="1">
    <citation type="submission" date="2021-04" db="EMBL/GenBank/DDBJ databases">
        <title>Magnetospirillum sulfuroxidans sp. nov., a facultative chemolithoautotrophic sulfur-oxidizing alphaproteobacterium isolated from freshwater sediment and proposals for Paramagetospirillum gen. nov., and Magnetospirillaceae fam. nov.</title>
        <authorList>
            <person name="Koziaeva V."/>
            <person name="Geelhoed J.S."/>
            <person name="Sorokin D.Y."/>
            <person name="Grouzdev D.S."/>
        </authorList>
    </citation>
    <scope>NUCLEOTIDE SEQUENCE [LARGE SCALE GENOMIC DNA]</scope>
    <source>
        <strain evidence="2 3">J10</strain>
    </source>
</reference>
<name>A0ABS5IFL3_9PROT</name>
<sequence>MLVIWPQRCQQRTRLRAMTAHQLDDIGLTRCQAEQESRKPFWR</sequence>
<comment type="caution">
    <text evidence="2">The sequence shown here is derived from an EMBL/GenBank/DDBJ whole genome shotgun (WGS) entry which is preliminary data.</text>
</comment>
<gene>
    <name evidence="2" type="ORF">KEC16_15935</name>
</gene>
<dbReference type="Proteomes" id="UP000680714">
    <property type="component" value="Unassembled WGS sequence"/>
</dbReference>
<protein>
    <submittedName>
        <fullName evidence="2">DUF1127 domain-containing protein</fullName>
    </submittedName>
</protein>
<organism evidence="2 3">
    <name type="scientific">Magnetospirillum sulfuroxidans</name>
    <dbReference type="NCBI Taxonomy" id="611300"/>
    <lineage>
        <taxon>Bacteria</taxon>
        <taxon>Pseudomonadati</taxon>
        <taxon>Pseudomonadota</taxon>
        <taxon>Alphaproteobacteria</taxon>
        <taxon>Rhodospirillales</taxon>
        <taxon>Rhodospirillaceae</taxon>
        <taxon>Magnetospirillum</taxon>
    </lineage>
</organism>
<proteinExistence type="predicted"/>
<feature type="domain" description="YjiS-like" evidence="1">
    <location>
        <begin position="7"/>
        <end position="34"/>
    </location>
</feature>
<evidence type="ECO:0000313" key="2">
    <source>
        <dbReference type="EMBL" id="MBR9973214.1"/>
    </source>
</evidence>
<evidence type="ECO:0000313" key="3">
    <source>
        <dbReference type="Proteomes" id="UP000680714"/>
    </source>
</evidence>